<feature type="domain" description="ABC transmembrane type-1" evidence="9">
    <location>
        <begin position="34"/>
        <end position="316"/>
    </location>
</feature>
<name>A0ABS2PAR3_9BACL</name>
<keyword evidence="4 10" id="KW-0067">ATP-binding</keyword>
<gene>
    <name evidence="10" type="ORF">JOD17_001314</name>
</gene>
<dbReference type="InterPro" id="IPR027417">
    <property type="entry name" value="P-loop_NTPase"/>
</dbReference>
<feature type="transmembrane region" description="Helical" evidence="7">
    <location>
        <begin position="159"/>
        <end position="187"/>
    </location>
</feature>
<dbReference type="EMBL" id="JAFBEC010000003">
    <property type="protein sequence ID" value="MBM7632221.1"/>
    <property type="molecule type" value="Genomic_DNA"/>
</dbReference>
<dbReference type="InterPro" id="IPR039421">
    <property type="entry name" value="Type_1_exporter"/>
</dbReference>
<feature type="transmembrane region" description="Helical" evidence="7">
    <location>
        <begin position="67"/>
        <end position="89"/>
    </location>
</feature>
<evidence type="ECO:0000256" key="7">
    <source>
        <dbReference type="SAM" id="Phobius"/>
    </source>
</evidence>
<evidence type="ECO:0000256" key="2">
    <source>
        <dbReference type="ARBA" id="ARBA00022692"/>
    </source>
</evidence>
<sequence>MKNQDSKIQWGTLKRLLSYLLPYRFRLLTVAMTSVLSTLFLILGPFVLGLVITTLFEGMVNNGGIDFYRISQLLLGLAALYLFSVYLSYIQEYLMVGVAQHVTYTLRHELHHQLMKLPIAFFDRVSTGDLMSRGVNDIDKISSTLQQTLTQTITSLMTMIGVVVMMLIISPLLTLIVCITLPLSILITKRIIKYSQVQFRQQQQALGALNGYIEESYTNHPLIQSYHQGEDMKSKFTPYNASLFEANWRSQFLSGLIVPLLNLLNNVIYVVVAIIGGIFVVQRTIAIGDVQALIMYIRIFTQPINRVANITNTIQATIASAERLFQVLDISMPTSDYGSKVPEGRGEISFERVSFQYDANKPILKDINVKLKAGEDVAIVGSSGAGKTTLALLLLRFYEANEGSVSIDGLDITSIDDEVLRRMTSIVMQDTWLFSGTIRENITFGLPLATEDEVITAAIKARADAFIRKLPNGYDTHLDEQASGLSEGEKQLLSIARVMLSDPRILILDEATSNVDSRTELQIQKGLQQLKQGRTTVTVAHRLHTVRHADRILVMHDGQIVEDGSHESLIENGAYYRHLFLKEQQNGM</sequence>
<dbReference type="InterPro" id="IPR036640">
    <property type="entry name" value="ABC1_TM_sf"/>
</dbReference>
<protein>
    <submittedName>
        <fullName evidence="10">ATP-binding cassette subfamily B protein</fullName>
    </submittedName>
</protein>
<keyword evidence="3" id="KW-0547">Nucleotide-binding</keyword>
<keyword evidence="11" id="KW-1185">Reference proteome</keyword>
<dbReference type="InterPro" id="IPR003439">
    <property type="entry name" value="ABC_transporter-like_ATP-bd"/>
</dbReference>
<dbReference type="InterPro" id="IPR011527">
    <property type="entry name" value="ABC1_TM_dom"/>
</dbReference>
<evidence type="ECO:0000256" key="5">
    <source>
        <dbReference type="ARBA" id="ARBA00022989"/>
    </source>
</evidence>
<dbReference type="PROSITE" id="PS50893">
    <property type="entry name" value="ABC_TRANSPORTER_2"/>
    <property type="match status" value="1"/>
</dbReference>
<dbReference type="Gene3D" id="3.40.50.300">
    <property type="entry name" value="P-loop containing nucleotide triphosphate hydrolases"/>
    <property type="match status" value="1"/>
</dbReference>
<accession>A0ABS2PAR3</accession>
<evidence type="ECO:0000256" key="1">
    <source>
        <dbReference type="ARBA" id="ARBA00004651"/>
    </source>
</evidence>
<evidence type="ECO:0000256" key="6">
    <source>
        <dbReference type="ARBA" id="ARBA00023136"/>
    </source>
</evidence>
<evidence type="ECO:0000313" key="11">
    <source>
        <dbReference type="Proteomes" id="UP000741863"/>
    </source>
</evidence>
<evidence type="ECO:0000256" key="4">
    <source>
        <dbReference type="ARBA" id="ARBA00022840"/>
    </source>
</evidence>
<dbReference type="CDD" id="cd18547">
    <property type="entry name" value="ABC_6TM_Tm288_like"/>
    <property type="match status" value="1"/>
</dbReference>
<dbReference type="RefSeq" id="WP_204696353.1">
    <property type="nucleotide sequence ID" value="NZ_JAFBEC010000003.1"/>
</dbReference>
<evidence type="ECO:0000256" key="3">
    <source>
        <dbReference type="ARBA" id="ARBA00022741"/>
    </source>
</evidence>
<evidence type="ECO:0000259" key="9">
    <source>
        <dbReference type="PROSITE" id="PS50929"/>
    </source>
</evidence>
<dbReference type="Gene3D" id="1.20.1560.10">
    <property type="entry name" value="ABC transporter type 1, transmembrane domain"/>
    <property type="match status" value="1"/>
</dbReference>
<feature type="domain" description="ABC transporter" evidence="8">
    <location>
        <begin position="348"/>
        <end position="582"/>
    </location>
</feature>
<reference evidence="10 11" key="1">
    <citation type="submission" date="2021-01" db="EMBL/GenBank/DDBJ databases">
        <title>Genomic Encyclopedia of Type Strains, Phase IV (KMG-IV): sequencing the most valuable type-strain genomes for metagenomic binning, comparative biology and taxonomic classification.</title>
        <authorList>
            <person name="Goeker M."/>
        </authorList>
    </citation>
    <scope>NUCLEOTIDE SEQUENCE [LARGE SCALE GENOMIC DNA]</scope>
    <source>
        <strain evidence="10 11">DSM 25540</strain>
    </source>
</reference>
<dbReference type="SUPFAM" id="SSF52540">
    <property type="entry name" value="P-loop containing nucleoside triphosphate hydrolases"/>
    <property type="match status" value="1"/>
</dbReference>
<keyword evidence="2 7" id="KW-0812">Transmembrane</keyword>
<evidence type="ECO:0000259" key="8">
    <source>
        <dbReference type="PROSITE" id="PS50893"/>
    </source>
</evidence>
<dbReference type="Proteomes" id="UP000741863">
    <property type="component" value="Unassembled WGS sequence"/>
</dbReference>
<comment type="subcellular location">
    <subcellularLocation>
        <location evidence="1">Cell membrane</location>
        <topology evidence="1">Multi-pass membrane protein</topology>
    </subcellularLocation>
</comment>
<keyword evidence="5 7" id="KW-1133">Transmembrane helix</keyword>
<dbReference type="PROSITE" id="PS50929">
    <property type="entry name" value="ABC_TM1F"/>
    <property type="match status" value="1"/>
</dbReference>
<dbReference type="InterPro" id="IPR003593">
    <property type="entry name" value="AAA+_ATPase"/>
</dbReference>
<organism evidence="10 11">
    <name type="scientific">Geomicrobium sediminis</name>
    <dbReference type="NCBI Taxonomy" id="1347788"/>
    <lineage>
        <taxon>Bacteria</taxon>
        <taxon>Bacillati</taxon>
        <taxon>Bacillota</taxon>
        <taxon>Bacilli</taxon>
        <taxon>Bacillales</taxon>
        <taxon>Geomicrobium</taxon>
    </lineage>
</organism>
<dbReference type="SUPFAM" id="SSF90123">
    <property type="entry name" value="ABC transporter transmembrane region"/>
    <property type="match status" value="1"/>
</dbReference>
<dbReference type="Pfam" id="PF00664">
    <property type="entry name" value="ABC_membrane"/>
    <property type="match status" value="1"/>
</dbReference>
<dbReference type="PANTHER" id="PTHR43394:SF1">
    <property type="entry name" value="ATP-BINDING CASSETTE SUB-FAMILY B MEMBER 10, MITOCHONDRIAL"/>
    <property type="match status" value="1"/>
</dbReference>
<dbReference type="Pfam" id="PF00005">
    <property type="entry name" value="ABC_tran"/>
    <property type="match status" value="1"/>
</dbReference>
<feature type="transmembrane region" description="Helical" evidence="7">
    <location>
        <begin position="256"/>
        <end position="281"/>
    </location>
</feature>
<dbReference type="GO" id="GO:0005524">
    <property type="term" value="F:ATP binding"/>
    <property type="evidence" value="ECO:0007669"/>
    <property type="project" value="UniProtKB-KW"/>
</dbReference>
<dbReference type="SMART" id="SM00382">
    <property type="entry name" value="AAA"/>
    <property type="match status" value="1"/>
</dbReference>
<keyword evidence="6 7" id="KW-0472">Membrane</keyword>
<dbReference type="CDD" id="cd03254">
    <property type="entry name" value="ABCC_Glucan_exporter_like"/>
    <property type="match status" value="1"/>
</dbReference>
<dbReference type="PANTHER" id="PTHR43394">
    <property type="entry name" value="ATP-DEPENDENT PERMEASE MDL1, MITOCHONDRIAL"/>
    <property type="match status" value="1"/>
</dbReference>
<evidence type="ECO:0000313" key="10">
    <source>
        <dbReference type="EMBL" id="MBM7632221.1"/>
    </source>
</evidence>
<feature type="transmembrane region" description="Helical" evidence="7">
    <location>
        <begin position="27"/>
        <end position="55"/>
    </location>
</feature>
<comment type="caution">
    <text evidence="10">The sequence shown here is derived from an EMBL/GenBank/DDBJ whole genome shotgun (WGS) entry which is preliminary data.</text>
</comment>
<proteinExistence type="predicted"/>